<comment type="cofactor">
    <cofactor evidence="2">
        <name>Mn(2+)</name>
        <dbReference type="ChEBI" id="CHEBI:29035"/>
    </cofactor>
    <text evidence="2">The Mn(2+) ion enhances activity.</text>
</comment>
<dbReference type="GO" id="GO:0046872">
    <property type="term" value="F:metal ion binding"/>
    <property type="evidence" value="ECO:0007669"/>
    <property type="project" value="UniProtKB-KW"/>
</dbReference>
<feature type="binding site" evidence="2">
    <location>
        <position position="92"/>
    </location>
    <ligand>
        <name>Mn(2+)</name>
        <dbReference type="ChEBI" id="CHEBI:29035"/>
        <label>2</label>
    </ligand>
</feature>
<keyword evidence="5" id="KW-1185">Reference proteome</keyword>
<evidence type="ECO:0000313" key="5">
    <source>
        <dbReference type="Proteomes" id="UP000244880"/>
    </source>
</evidence>
<keyword evidence="1 4" id="KW-0378">Hydrolase</keyword>
<dbReference type="Proteomes" id="UP000244880">
    <property type="component" value="Unassembled WGS sequence"/>
</dbReference>
<dbReference type="InterPro" id="IPR011650">
    <property type="entry name" value="Peptidase_M20_dimer"/>
</dbReference>
<dbReference type="FunFam" id="3.30.70.360:FF:000001">
    <property type="entry name" value="N-acetyldiaminopimelate deacetylase"/>
    <property type="match status" value="1"/>
</dbReference>
<dbReference type="GO" id="GO:0019877">
    <property type="term" value="P:diaminopimelate biosynthetic process"/>
    <property type="evidence" value="ECO:0007669"/>
    <property type="project" value="UniProtKB-ARBA"/>
</dbReference>
<keyword evidence="2" id="KW-0464">Manganese</keyword>
<dbReference type="Gene3D" id="3.30.70.360">
    <property type="match status" value="1"/>
</dbReference>
<feature type="domain" description="Peptidase M20 dimerisation" evidence="3">
    <location>
        <begin position="175"/>
        <end position="265"/>
    </location>
</feature>
<evidence type="ECO:0000313" key="4">
    <source>
        <dbReference type="EMBL" id="SPH19782.1"/>
    </source>
</evidence>
<accession>A0A2R8B9N2</accession>
<evidence type="ECO:0000256" key="1">
    <source>
        <dbReference type="ARBA" id="ARBA00022801"/>
    </source>
</evidence>
<dbReference type="Pfam" id="PF07687">
    <property type="entry name" value="M20_dimer"/>
    <property type="match status" value="1"/>
</dbReference>
<dbReference type="Pfam" id="PF01546">
    <property type="entry name" value="Peptidase_M20"/>
    <property type="match status" value="1"/>
</dbReference>
<evidence type="ECO:0000259" key="3">
    <source>
        <dbReference type="Pfam" id="PF07687"/>
    </source>
</evidence>
<dbReference type="OrthoDB" id="9777385at2"/>
<feature type="binding site" evidence="2">
    <location>
        <position position="90"/>
    </location>
    <ligand>
        <name>Mn(2+)</name>
        <dbReference type="ChEBI" id="CHEBI:29035"/>
        <label>2</label>
    </ligand>
</feature>
<dbReference type="NCBIfam" id="TIGR01891">
    <property type="entry name" value="amidohydrolases"/>
    <property type="match status" value="1"/>
</dbReference>
<dbReference type="AlphaFoldDB" id="A0A2R8B9N2"/>
<dbReference type="SUPFAM" id="SSF53187">
    <property type="entry name" value="Zn-dependent exopeptidases"/>
    <property type="match status" value="1"/>
</dbReference>
<dbReference type="PANTHER" id="PTHR11014">
    <property type="entry name" value="PEPTIDASE M20 FAMILY MEMBER"/>
    <property type="match status" value="1"/>
</dbReference>
<dbReference type="EMBL" id="OMOR01000001">
    <property type="protein sequence ID" value="SPH19782.1"/>
    <property type="molecule type" value="Genomic_DNA"/>
</dbReference>
<dbReference type="InterPro" id="IPR036264">
    <property type="entry name" value="Bact_exopeptidase_dim_dom"/>
</dbReference>
<dbReference type="Gene3D" id="3.40.630.10">
    <property type="entry name" value="Zn peptidases"/>
    <property type="match status" value="1"/>
</dbReference>
<evidence type="ECO:0000256" key="2">
    <source>
        <dbReference type="PIRSR" id="PIRSR005962-1"/>
    </source>
</evidence>
<gene>
    <name evidence="4" type="primary">yxeP_1</name>
    <name evidence="4" type="ORF">ASD8599_00523</name>
</gene>
<keyword evidence="2" id="KW-0479">Metal-binding</keyword>
<feature type="binding site" evidence="2">
    <location>
        <position position="348"/>
    </location>
    <ligand>
        <name>Mn(2+)</name>
        <dbReference type="ChEBI" id="CHEBI:29035"/>
        <label>2</label>
    </ligand>
</feature>
<organism evidence="4 5">
    <name type="scientific">Ascidiaceihabitans donghaensis</name>
    <dbReference type="NCBI Taxonomy" id="1510460"/>
    <lineage>
        <taxon>Bacteria</taxon>
        <taxon>Pseudomonadati</taxon>
        <taxon>Pseudomonadota</taxon>
        <taxon>Alphaproteobacteria</taxon>
        <taxon>Rhodobacterales</taxon>
        <taxon>Paracoccaceae</taxon>
        <taxon>Ascidiaceihabitans</taxon>
    </lineage>
</organism>
<dbReference type="InterPro" id="IPR002933">
    <property type="entry name" value="Peptidase_M20"/>
</dbReference>
<proteinExistence type="predicted"/>
<dbReference type="InterPro" id="IPR017439">
    <property type="entry name" value="Amidohydrolase"/>
</dbReference>
<dbReference type="EC" id="3.-.-.-" evidence="4"/>
<dbReference type="PANTHER" id="PTHR11014:SF63">
    <property type="entry name" value="METALLOPEPTIDASE, PUTATIVE (AFU_ORTHOLOGUE AFUA_6G09600)-RELATED"/>
    <property type="match status" value="1"/>
</dbReference>
<sequence length="382" mass="40550">MPALDLADVRHSFHRAPELGFEEHNTKARIASFLSSFGLEVHEGVGVVGILKCGTGNRAIGLRADMDALPILETSTHDYVSETHGVMHACGHDGHMTMLLGAAEKLAKARDFDGTVVFIFQPNEEHGLGAQAMIEEGLLNQFPIEEVYAIHNLPGAPVGQISTRAGQICASESLFEITINGQGGHASMPHVGRDAITIGAEIVQALQTIVSRKLAPGAGAVVSVTEFLTDGQRNVLPGTATLKGDVRTKQPADRDQVATLMTQIATGIGAAHGVDVTVDFRTEFIETLNDPMPVEAVVKAARGIGVETIGDRDPMSFSEDFAHFCAAVPGCFLLLGNGTEGPHGQPLHAADYDFNDALLPIGAAFWAQLVRDRLPLDTNTKA</sequence>
<dbReference type="SUPFAM" id="SSF55031">
    <property type="entry name" value="Bacterial exopeptidase dimerisation domain"/>
    <property type="match status" value="1"/>
</dbReference>
<dbReference type="RefSeq" id="WP_108827084.1">
    <property type="nucleotide sequence ID" value="NZ_OMOR01000001.1"/>
</dbReference>
<feature type="binding site" evidence="2">
    <location>
        <position position="151"/>
    </location>
    <ligand>
        <name>Mn(2+)</name>
        <dbReference type="ChEBI" id="CHEBI:29035"/>
        <label>2</label>
    </ligand>
</feature>
<protein>
    <submittedName>
        <fullName evidence="4">Putative hydrolase YxeP</fullName>
        <ecNumber evidence="4">3.-.-.-</ecNumber>
    </submittedName>
</protein>
<reference evidence="4 5" key="1">
    <citation type="submission" date="2018-03" db="EMBL/GenBank/DDBJ databases">
        <authorList>
            <person name="Keele B.F."/>
        </authorList>
    </citation>
    <scope>NUCLEOTIDE SEQUENCE [LARGE SCALE GENOMIC DNA]</scope>
    <source>
        <strain evidence="4 5">CECT 8599</strain>
    </source>
</reference>
<dbReference type="GO" id="GO:0050118">
    <property type="term" value="F:N-acetyldiaminopimelate deacetylase activity"/>
    <property type="evidence" value="ECO:0007669"/>
    <property type="project" value="UniProtKB-ARBA"/>
</dbReference>
<feature type="binding site" evidence="2">
    <location>
        <position position="125"/>
    </location>
    <ligand>
        <name>Mn(2+)</name>
        <dbReference type="ChEBI" id="CHEBI:29035"/>
        <label>2</label>
    </ligand>
</feature>
<name>A0A2R8B9N2_9RHOB</name>
<dbReference type="PIRSF" id="PIRSF005962">
    <property type="entry name" value="Pept_M20D_amidohydro"/>
    <property type="match status" value="1"/>
</dbReference>